<dbReference type="PROSITE" id="PS51257">
    <property type="entry name" value="PROKAR_LIPOPROTEIN"/>
    <property type="match status" value="1"/>
</dbReference>
<protein>
    <submittedName>
        <fullName evidence="2">Lipoprotein</fullName>
    </submittedName>
</protein>
<reference evidence="2 3" key="1">
    <citation type="submission" date="2018-06" db="EMBL/GenBank/DDBJ databases">
        <authorList>
            <consortium name="Pathogen Informatics"/>
            <person name="Doyle S."/>
        </authorList>
    </citation>
    <scope>NUCLEOTIDE SEQUENCE [LARGE SCALE GENOMIC DNA]</scope>
    <source>
        <strain evidence="2 3">NCTC8258</strain>
    </source>
</reference>
<keyword evidence="2" id="KW-0449">Lipoprotein</keyword>
<organism evidence="2 3">
    <name type="scientific">Salmonella enterica I</name>
    <dbReference type="NCBI Taxonomy" id="59201"/>
    <lineage>
        <taxon>Bacteria</taxon>
        <taxon>Pseudomonadati</taxon>
        <taxon>Pseudomonadota</taxon>
        <taxon>Gammaproteobacteria</taxon>
        <taxon>Enterobacterales</taxon>
        <taxon>Enterobacteriaceae</taxon>
        <taxon>Salmonella</taxon>
    </lineage>
</organism>
<name>A0A379W6S8_SALET</name>
<dbReference type="AlphaFoldDB" id="A0A379W6S8"/>
<accession>A0A379W6S8</accession>
<evidence type="ECO:0000313" key="3">
    <source>
        <dbReference type="Proteomes" id="UP000255509"/>
    </source>
</evidence>
<dbReference type="Gene3D" id="2.60.460.10">
    <property type="entry name" value="protein yfey like domain"/>
    <property type="match status" value="1"/>
</dbReference>
<feature type="chain" id="PRO_5016970473" evidence="1">
    <location>
        <begin position="29"/>
        <end position="171"/>
    </location>
</feature>
<proteinExistence type="predicted"/>
<evidence type="ECO:0000256" key="1">
    <source>
        <dbReference type="SAM" id="SignalP"/>
    </source>
</evidence>
<dbReference type="Pfam" id="PF06572">
    <property type="entry name" value="DUF1131"/>
    <property type="match status" value="1"/>
</dbReference>
<dbReference type="InterPro" id="IPR010938">
    <property type="entry name" value="DUF1131"/>
</dbReference>
<dbReference type="Proteomes" id="UP000255509">
    <property type="component" value="Unassembled WGS sequence"/>
</dbReference>
<feature type="signal peptide" evidence="1">
    <location>
        <begin position="1"/>
        <end position="28"/>
    </location>
</feature>
<dbReference type="EMBL" id="UGXS01000004">
    <property type="protein sequence ID" value="SUH14415.1"/>
    <property type="molecule type" value="Genomic_DNA"/>
</dbReference>
<dbReference type="InterPro" id="IPR038714">
    <property type="entry name" value="YfeY-like_sf"/>
</dbReference>
<sequence length="171" mass="18029">MKSLRLTLLALPLALTGCSTLSSVNWSAANPWNWFGSSTEVTEQGVGALTAATPLEEPAIVEALDGDYRLRSGMKTDNGNVVRFFEAMKGDSVAMVINGEQGTVSRIDVLDSDIPTAAGAKSVRRLATFTAKRLVTASRFPAIAIPASSVKPREVSILAMFSPASGADRKA</sequence>
<gene>
    <name evidence="2" type="primary">yfeY</name>
    <name evidence="2" type="ORF">NCTC8258_02098</name>
</gene>
<keyword evidence="1" id="KW-0732">Signal</keyword>
<evidence type="ECO:0000313" key="2">
    <source>
        <dbReference type="EMBL" id="SUH14415.1"/>
    </source>
</evidence>